<dbReference type="EMBL" id="CAKOGL010000026">
    <property type="protein sequence ID" value="CAH2103201.1"/>
    <property type="molecule type" value="Genomic_DNA"/>
</dbReference>
<dbReference type="Proteomes" id="UP001153954">
    <property type="component" value="Unassembled WGS sequence"/>
</dbReference>
<keyword evidence="3" id="KW-1185">Reference proteome</keyword>
<evidence type="ECO:0000256" key="1">
    <source>
        <dbReference type="SAM" id="MobiDB-lite"/>
    </source>
</evidence>
<accession>A0AAU9UUI3</accession>
<feature type="compositionally biased region" description="Acidic residues" evidence="1">
    <location>
        <begin position="31"/>
        <end position="44"/>
    </location>
</feature>
<comment type="caution">
    <text evidence="2">The sequence shown here is derived from an EMBL/GenBank/DDBJ whole genome shotgun (WGS) entry which is preliminary data.</text>
</comment>
<dbReference type="AlphaFoldDB" id="A0AAU9UUI3"/>
<name>A0AAU9UUI3_EUPED</name>
<gene>
    <name evidence="2" type="ORF">EEDITHA_LOCUS17744</name>
</gene>
<proteinExistence type="predicted"/>
<evidence type="ECO:0000313" key="3">
    <source>
        <dbReference type="Proteomes" id="UP001153954"/>
    </source>
</evidence>
<feature type="compositionally biased region" description="Basic and acidic residues" evidence="1">
    <location>
        <begin position="1"/>
        <end position="12"/>
    </location>
</feature>
<protein>
    <submittedName>
        <fullName evidence="2">Uncharacterized protein</fullName>
    </submittedName>
</protein>
<evidence type="ECO:0000313" key="2">
    <source>
        <dbReference type="EMBL" id="CAH2103201.1"/>
    </source>
</evidence>
<reference evidence="2" key="1">
    <citation type="submission" date="2022-03" db="EMBL/GenBank/DDBJ databases">
        <authorList>
            <person name="Tunstrom K."/>
        </authorList>
    </citation>
    <scope>NUCLEOTIDE SEQUENCE</scope>
</reference>
<sequence>MSKLMEKNDDTPKSNVRLNYRPGWNKREDRSDTEDSDKDDEESDGSSATAFLAARITPRAFEKSDHLYEKHPEREIIQEDEDWSWESEEFLLEGHIISKDTETSYTP</sequence>
<feature type="region of interest" description="Disordered" evidence="1">
    <location>
        <begin position="1"/>
        <end position="53"/>
    </location>
</feature>
<organism evidence="2 3">
    <name type="scientific">Euphydryas editha</name>
    <name type="common">Edith's checkerspot</name>
    <dbReference type="NCBI Taxonomy" id="104508"/>
    <lineage>
        <taxon>Eukaryota</taxon>
        <taxon>Metazoa</taxon>
        <taxon>Ecdysozoa</taxon>
        <taxon>Arthropoda</taxon>
        <taxon>Hexapoda</taxon>
        <taxon>Insecta</taxon>
        <taxon>Pterygota</taxon>
        <taxon>Neoptera</taxon>
        <taxon>Endopterygota</taxon>
        <taxon>Lepidoptera</taxon>
        <taxon>Glossata</taxon>
        <taxon>Ditrysia</taxon>
        <taxon>Papilionoidea</taxon>
        <taxon>Nymphalidae</taxon>
        <taxon>Nymphalinae</taxon>
        <taxon>Euphydryas</taxon>
    </lineage>
</organism>